<evidence type="ECO:0000313" key="2">
    <source>
        <dbReference type="EMBL" id="RPD53920.1"/>
    </source>
</evidence>
<sequence length="487" mass="54812">MIVQPTHNTPSINDLPNEILLCIFKCVRPAYSALGCENWMQRLLVCRRWRDVVVSTTSLWSDIYVSSEPKWLDLCLSRCANGPANLFFFRRCSIDRTVPILRRYSNIIKEIHYRGLHRRWMVDIEQILKIPMPALVSFEILNALFDRSEASVKLENLPRLRNLTLNMCVLDPNDTPRLATLRSLSLVSACRLGPAVTFEEFMNVLADSSGLEALELGGTLQDLRDCPQGYARDHPTLRPPITLERLRELRIRQFSCALTSHVLARLHLPNAVLVRIALDEVFGYTFPGLSSFLPDNVPVAFPLVSATTSLSIRISRADCVVFAKGSSSSFSLSLLVCPDTHASFDYILRVFASASVTELKFEAERLYGYYPSTWKEAFRSLPRLRHLCISERSGITEPSRVLAGLELASEADSSACCPGLVAMTIGTRDNLLGVHHTTYRRIVTFLRRRADQGAQLERVELFLSHRNPICGAGEEIEAALESLTRTE</sequence>
<dbReference type="SUPFAM" id="SSF81383">
    <property type="entry name" value="F-box domain"/>
    <property type="match status" value="1"/>
</dbReference>
<dbReference type="InterPro" id="IPR001810">
    <property type="entry name" value="F-box_dom"/>
</dbReference>
<keyword evidence="3" id="KW-1185">Reference proteome</keyword>
<gene>
    <name evidence="2" type="ORF">L227DRAFT_657932</name>
</gene>
<dbReference type="Gene3D" id="1.20.1280.50">
    <property type="match status" value="1"/>
</dbReference>
<dbReference type="STRING" id="1328759.A0A5C2RRY8"/>
<name>A0A5C2RRY8_9APHY</name>
<protein>
    <recommendedName>
        <fullName evidence="1">F-box domain-containing protein</fullName>
    </recommendedName>
</protein>
<reference evidence="2" key="1">
    <citation type="journal article" date="2018" name="Genome Biol. Evol.">
        <title>Genomics and development of Lentinus tigrinus, a white-rot wood-decaying mushroom with dimorphic fruiting bodies.</title>
        <authorList>
            <person name="Wu B."/>
            <person name="Xu Z."/>
            <person name="Knudson A."/>
            <person name="Carlson A."/>
            <person name="Chen N."/>
            <person name="Kovaka S."/>
            <person name="LaButti K."/>
            <person name="Lipzen A."/>
            <person name="Pennachio C."/>
            <person name="Riley R."/>
            <person name="Schakwitz W."/>
            <person name="Umezawa K."/>
            <person name="Ohm R.A."/>
            <person name="Grigoriev I.V."/>
            <person name="Nagy L.G."/>
            <person name="Gibbons J."/>
            <person name="Hibbett D."/>
        </authorList>
    </citation>
    <scope>NUCLEOTIDE SEQUENCE [LARGE SCALE GENOMIC DNA]</scope>
    <source>
        <strain evidence="2">ALCF2SS1-6</strain>
    </source>
</reference>
<dbReference type="EMBL" id="ML122313">
    <property type="protein sequence ID" value="RPD53920.1"/>
    <property type="molecule type" value="Genomic_DNA"/>
</dbReference>
<evidence type="ECO:0000313" key="3">
    <source>
        <dbReference type="Proteomes" id="UP000313359"/>
    </source>
</evidence>
<dbReference type="InterPro" id="IPR032675">
    <property type="entry name" value="LRR_dom_sf"/>
</dbReference>
<dbReference type="OrthoDB" id="2753884at2759"/>
<accession>A0A5C2RRY8</accession>
<evidence type="ECO:0000259" key="1">
    <source>
        <dbReference type="PROSITE" id="PS50181"/>
    </source>
</evidence>
<dbReference type="PROSITE" id="PS50181">
    <property type="entry name" value="FBOX"/>
    <property type="match status" value="1"/>
</dbReference>
<dbReference type="Pfam" id="PF12937">
    <property type="entry name" value="F-box-like"/>
    <property type="match status" value="1"/>
</dbReference>
<dbReference type="AlphaFoldDB" id="A0A5C2RRY8"/>
<dbReference type="InterPro" id="IPR036047">
    <property type="entry name" value="F-box-like_dom_sf"/>
</dbReference>
<proteinExistence type="predicted"/>
<dbReference type="Proteomes" id="UP000313359">
    <property type="component" value="Unassembled WGS sequence"/>
</dbReference>
<organism evidence="2 3">
    <name type="scientific">Lentinus tigrinus ALCF2SS1-6</name>
    <dbReference type="NCBI Taxonomy" id="1328759"/>
    <lineage>
        <taxon>Eukaryota</taxon>
        <taxon>Fungi</taxon>
        <taxon>Dikarya</taxon>
        <taxon>Basidiomycota</taxon>
        <taxon>Agaricomycotina</taxon>
        <taxon>Agaricomycetes</taxon>
        <taxon>Polyporales</taxon>
        <taxon>Polyporaceae</taxon>
        <taxon>Lentinus</taxon>
    </lineage>
</organism>
<dbReference type="Gene3D" id="3.80.10.10">
    <property type="entry name" value="Ribonuclease Inhibitor"/>
    <property type="match status" value="1"/>
</dbReference>
<feature type="domain" description="F-box" evidence="1">
    <location>
        <begin position="9"/>
        <end position="63"/>
    </location>
</feature>